<evidence type="ECO:0000256" key="4">
    <source>
        <dbReference type="ARBA" id="ARBA00022833"/>
    </source>
</evidence>
<feature type="active site" description="Proton donor" evidence="9">
    <location>
        <position position="211"/>
    </location>
</feature>
<evidence type="ECO:0000256" key="5">
    <source>
        <dbReference type="ARBA" id="ARBA00023080"/>
    </source>
</evidence>
<evidence type="ECO:0000313" key="11">
    <source>
        <dbReference type="EMBL" id="EEA84902.1"/>
    </source>
</evidence>
<evidence type="ECO:0000256" key="1">
    <source>
        <dbReference type="ARBA" id="ARBA00012784"/>
    </source>
</evidence>
<evidence type="ECO:0000256" key="7">
    <source>
        <dbReference type="ARBA" id="ARBA00047989"/>
    </source>
</evidence>
<comment type="catalytic activity">
    <reaction evidence="7">
        <text>adenosine + H2O + H(+) = inosine + NH4(+)</text>
        <dbReference type="Rhea" id="RHEA:24408"/>
        <dbReference type="ChEBI" id="CHEBI:15377"/>
        <dbReference type="ChEBI" id="CHEBI:15378"/>
        <dbReference type="ChEBI" id="CHEBI:16335"/>
        <dbReference type="ChEBI" id="CHEBI:17596"/>
        <dbReference type="ChEBI" id="CHEBI:28938"/>
        <dbReference type="EC" id="3.5.4.4"/>
    </reaction>
    <physiologicalReaction direction="left-to-right" evidence="7">
        <dbReference type="Rhea" id="RHEA:24409"/>
    </physiologicalReaction>
</comment>
<keyword evidence="2 9" id="KW-0479">Metal-binding</keyword>
<evidence type="ECO:0000256" key="6">
    <source>
        <dbReference type="ARBA" id="ARBA00031852"/>
    </source>
</evidence>
<dbReference type="GO" id="GO:0006154">
    <property type="term" value="P:adenosine catabolic process"/>
    <property type="evidence" value="ECO:0007669"/>
    <property type="project" value="TreeGrafter"/>
</dbReference>
<evidence type="ECO:0000313" key="12">
    <source>
        <dbReference type="Proteomes" id="UP000003178"/>
    </source>
</evidence>
<dbReference type="InterPro" id="IPR028893">
    <property type="entry name" value="A_deaminase"/>
</dbReference>
<keyword evidence="3 9" id="KW-0378">Hydrolase</keyword>
<feature type="binding site" evidence="9">
    <location>
        <position position="181"/>
    </location>
    <ligand>
        <name>substrate</name>
    </ligand>
</feature>
<comment type="caution">
    <text evidence="11">The sequence shown here is derived from an EMBL/GenBank/DDBJ whole genome shotgun (WGS) entry which is preliminary data.</text>
</comment>
<comment type="caution">
    <text evidence="9">Lacks conserved residue(s) required for the propagation of feature annotation.</text>
</comment>
<dbReference type="GO" id="GO:0046103">
    <property type="term" value="P:inosine biosynthetic process"/>
    <property type="evidence" value="ECO:0007669"/>
    <property type="project" value="TreeGrafter"/>
</dbReference>
<comment type="function">
    <text evidence="9">Catalyzes the hydrolytic deamination of adenosine and 2-deoxyadenosine.</text>
</comment>
<feature type="binding site" evidence="9">
    <location>
        <position position="25"/>
    </location>
    <ligand>
        <name>Zn(2+)</name>
        <dbReference type="ChEBI" id="CHEBI:29105"/>
        <note>catalytic</note>
    </ligand>
</feature>
<dbReference type="SUPFAM" id="SSF51556">
    <property type="entry name" value="Metallo-dependent hydrolases"/>
    <property type="match status" value="1"/>
</dbReference>
<dbReference type="GO" id="GO:0009168">
    <property type="term" value="P:purine ribonucleoside monophosphate biosynthetic process"/>
    <property type="evidence" value="ECO:0007669"/>
    <property type="project" value="UniProtKB-UniRule"/>
</dbReference>
<dbReference type="PANTHER" id="PTHR11409">
    <property type="entry name" value="ADENOSINE DEAMINASE"/>
    <property type="match status" value="1"/>
</dbReference>
<reference evidence="11 12" key="2">
    <citation type="submission" date="2008-10" db="EMBL/GenBank/DDBJ databases">
        <title>Draft genome sequence of Clostridium hiranonis (DSM 13275).</title>
        <authorList>
            <person name="Sudarsanam P."/>
            <person name="Ley R."/>
            <person name="Guruge J."/>
            <person name="Turnbaugh P.J."/>
            <person name="Mahowald M."/>
            <person name="Liep D."/>
            <person name="Gordon J."/>
        </authorList>
    </citation>
    <scope>NUCLEOTIDE SEQUENCE [LARGE SCALE GENOMIC DNA]</scope>
    <source>
        <strain evidence="11 12">DSM 13275</strain>
    </source>
</reference>
<dbReference type="AlphaFoldDB" id="B6G074"/>
<evidence type="ECO:0000259" key="10">
    <source>
        <dbReference type="Pfam" id="PF00962"/>
    </source>
</evidence>
<feature type="binding site" evidence="9">
    <location>
        <position position="23"/>
    </location>
    <ligand>
        <name>Zn(2+)</name>
        <dbReference type="ChEBI" id="CHEBI:29105"/>
        <note>catalytic</note>
    </ligand>
</feature>
<keyword evidence="12" id="KW-1185">Reference proteome</keyword>
<name>B6G074_PEPHT</name>
<dbReference type="GO" id="GO:0005829">
    <property type="term" value="C:cytosol"/>
    <property type="evidence" value="ECO:0007669"/>
    <property type="project" value="TreeGrafter"/>
</dbReference>
<dbReference type="GO" id="GO:0043103">
    <property type="term" value="P:hypoxanthine salvage"/>
    <property type="evidence" value="ECO:0007669"/>
    <property type="project" value="TreeGrafter"/>
</dbReference>
<protein>
    <recommendedName>
        <fullName evidence="1 9">Adenosine deaminase</fullName>
        <ecNumber evidence="1 9">3.5.4.4</ecNumber>
    </recommendedName>
    <alternativeName>
        <fullName evidence="6 9">Adenosine aminohydrolase</fullName>
    </alternativeName>
</protein>
<comment type="cofactor">
    <cofactor evidence="9">
        <name>Zn(2+)</name>
        <dbReference type="ChEBI" id="CHEBI:29105"/>
    </cofactor>
    <text evidence="9">Binds 1 zinc ion per subunit.</text>
</comment>
<dbReference type="HAMAP" id="MF_00540">
    <property type="entry name" value="A_deaminase"/>
    <property type="match status" value="1"/>
</dbReference>
<evidence type="ECO:0000256" key="9">
    <source>
        <dbReference type="HAMAP-Rule" id="MF_00540"/>
    </source>
</evidence>
<reference evidence="11 12" key="1">
    <citation type="submission" date="2008-09" db="EMBL/GenBank/DDBJ databases">
        <authorList>
            <person name="Fulton L."/>
            <person name="Clifton S."/>
            <person name="Fulton B."/>
            <person name="Xu J."/>
            <person name="Minx P."/>
            <person name="Pepin K.H."/>
            <person name="Johnson M."/>
            <person name="Thiruvilangam P."/>
            <person name="Bhonagiri V."/>
            <person name="Nash W.E."/>
            <person name="Mardis E.R."/>
            <person name="Wilson R.K."/>
        </authorList>
    </citation>
    <scope>NUCLEOTIDE SEQUENCE [LARGE SCALE GENOMIC DNA]</scope>
    <source>
        <strain evidence="11 12">DSM 13275</strain>
    </source>
</reference>
<feature type="binding site" evidence="9">
    <location>
        <position position="25"/>
    </location>
    <ligand>
        <name>substrate</name>
    </ligand>
</feature>
<dbReference type="Proteomes" id="UP000003178">
    <property type="component" value="Unassembled WGS sequence"/>
</dbReference>
<proteinExistence type="inferred from homology"/>
<evidence type="ECO:0000256" key="2">
    <source>
        <dbReference type="ARBA" id="ARBA00022723"/>
    </source>
</evidence>
<dbReference type="HOGENOM" id="CLU_039228_0_0_9"/>
<dbReference type="EC" id="3.5.4.4" evidence="1 9"/>
<feature type="site" description="Important for catalytic activity" evidence="9">
    <location>
        <position position="232"/>
    </location>
</feature>
<dbReference type="Gene3D" id="3.20.20.140">
    <property type="entry name" value="Metal-dependent hydrolases"/>
    <property type="match status" value="1"/>
</dbReference>
<dbReference type="InterPro" id="IPR032466">
    <property type="entry name" value="Metal_Hydrolase"/>
</dbReference>
<feature type="binding site" evidence="9">
    <location>
        <position position="289"/>
    </location>
    <ligand>
        <name>Zn(2+)</name>
        <dbReference type="ChEBI" id="CHEBI:29105"/>
        <note>catalytic</note>
    </ligand>
</feature>
<dbReference type="InterPro" id="IPR006330">
    <property type="entry name" value="Ado/ade_deaminase"/>
</dbReference>
<keyword evidence="4 9" id="KW-0862">Zinc</keyword>
<keyword evidence="5 9" id="KW-0546">Nucleotide metabolism</keyword>
<dbReference type="GO" id="GO:0004000">
    <property type="term" value="F:adenosine deaminase activity"/>
    <property type="evidence" value="ECO:0007669"/>
    <property type="project" value="UniProtKB-UniRule"/>
</dbReference>
<evidence type="ECO:0000256" key="8">
    <source>
        <dbReference type="ARBA" id="ARBA00049213"/>
    </source>
</evidence>
<gene>
    <name evidence="9 11" type="primary">add</name>
    <name evidence="11" type="ORF">CLOHIR_01530</name>
</gene>
<feature type="domain" description="Adenosine deaminase" evidence="10">
    <location>
        <begin position="18"/>
        <end position="339"/>
    </location>
</feature>
<feature type="binding site" evidence="9">
    <location>
        <position position="27"/>
    </location>
    <ligand>
        <name>substrate</name>
    </ligand>
</feature>
<dbReference type="PANTHER" id="PTHR11409:SF43">
    <property type="entry name" value="ADENOSINE DEAMINASE"/>
    <property type="match status" value="1"/>
</dbReference>
<dbReference type="NCBIfam" id="TIGR01430">
    <property type="entry name" value="aden_deam"/>
    <property type="match status" value="1"/>
</dbReference>
<dbReference type="GO" id="GO:0009117">
    <property type="term" value="P:nucleotide metabolic process"/>
    <property type="evidence" value="ECO:0007669"/>
    <property type="project" value="UniProtKB-KW"/>
</dbReference>
<comment type="similarity">
    <text evidence="9">Belongs to the metallo-dependent hydrolases superfamily. Adenosine and AMP deaminases family. Adenosine deaminase subfamily.</text>
</comment>
<dbReference type="GO" id="GO:0046936">
    <property type="term" value="F:2'-deoxyadenosine deaminase activity"/>
    <property type="evidence" value="ECO:0007669"/>
    <property type="project" value="RHEA"/>
</dbReference>
<dbReference type="RefSeq" id="WP_006440449.1">
    <property type="nucleotide sequence ID" value="NZ_DS995356.1"/>
</dbReference>
<dbReference type="Pfam" id="PF00962">
    <property type="entry name" value="A_deaminase"/>
    <property type="match status" value="1"/>
</dbReference>
<evidence type="ECO:0000256" key="3">
    <source>
        <dbReference type="ARBA" id="ARBA00022801"/>
    </source>
</evidence>
<accession>B6G074</accession>
<dbReference type="EMBL" id="ABWP01000060">
    <property type="protein sequence ID" value="EEA84902.1"/>
    <property type="molecule type" value="Genomic_DNA"/>
</dbReference>
<dbReference type="STRING" id="500633.CLOHIR_01530"/>
<dbReference type="InterPro" id="IPR001365">
    <property type="entry name" value="A_deaminase_dom"/>
</dbReference>
<feature type="binding site" evidence="9">
    <location>
        <position position="208"/>
    </location>
    <ligand>
        <name>Zn(2+)</name>
        <dbReference type="ChEBI" id="CHEBI:29105"/>
        <note>catalytic</note>
    </ligand>
</feature>
<comment type="catalytic activity">
    <reaction evidence="8">
        <text>2'-deoxyadenosine + H2O + H(+) = 2'-deoxyinosine + NH4(+)</text>
        <dbReference type="Rhea" id="RHEA:28190"/>
        <dbReference type="ChEBI" id="CHEBI:15377"/>
        <dbReference type="ChEBI" id="CHEBI:15378"/>
        <dbReference type="ChEBI" id="CHEBI:17256"/>
        <dbReference type="ChEBI" id="CHEBI:28938"/>
        <dbReference type="ChEBI" id="CHEBI:28997"/>
        <dbReference type="EC" id="3.5.4.4"/>
    </reaction>
    <physiologicalReaction direction="left-to-right" evidence="8">
        <dbReference type="Rhea" id="RHEA:28191"/>
    </physiologicalReaction>
</comment>
<sequence length="343" mass="38620">MVKVEESEVLVMDCHHIPKIELHCHLDGSVRPKTIIDLAKKDGIELPSYDLEEIEKLSIAPMECSSLDEYLKRFDLPLAVMQSGENIEKIVFELMEDALFENVKYMEIRFAPVLHTKNGMSQKEVIQSAINGIKRAEMFFNIEATLILCCMKHLSEEDAIETIEAGKKFIGKGVSAVDLAGGEEEGFADKFVNAMKLAKEYGYHITVHAGEAASAQNVIDSIEKLGAERIGHGVRIENNEETYNLVKEKGVMLEICPTSNVQTKAVDSMKNHPIRRFLDDGIKISVNTDNRTVSNTSMSDEFEVCRDVFGFGEEEFRKVYAHSVNALFVDDKKKEKLLRVLNQ</sequence>
<dbReference type="eggNOG" id="COG1816">
    <property type="taxonomic scope" value="Bacteria"/>
</dbReference>
<organism evidence="11 12">
    <name type="scientific">Peptacetobacter hiranonis (strain DSM 13275 / JCM 10541 / KCTC 15199 / TO-931)</name>
    <name type="common">Clostridium hiranonis</name>
    <dbReference type="NCBI Taxonomy" id="500633"/>
    <lineage>
        <taxon>Bacteria</taxon>
        <taxon>Bacillati</taxon>
        <taxon>Bacillota</taxon>
        <taxon>Clostridia</taxon>
        <taxon>Peptostreptococcales</taxon>
        <taxon>Peptostreptococcaceae</taxon>
        <taxon>Peptacetobacter</taxon>
    </lineage>
</organism>
<dbReference type="GO" id="GO:0008270">
    <property type="term" value="F:zinc ion binding"/>
    <property type="evidence" value="ECO:0007669"/>
    <property type="project" value="UniProtKB-UniRule"/>
</dbReference>
<dbReference type="CDD" id="cd01320">
    <property type="entry name" value="ADA"/>
    <property type="match status" value="1"/>
</dbReference>